<comment type="catalytic activity">
    <reaction evidence="10">
        <text>an acyl phosphate + sn-glycerol 3-phosphate = a 1-acyl-sn-glycero-3-phosphate + phosphate</text>
        <dbReference type="Rhea" id="RHEA:34075"/>
        <dbReference type="ChEBI" id="CHEBI:43474"/>
        <dbReference type="ChEBI" id="CHEBI:57597"/>
        <dbReference type="ChEBI" id="CHEBI:57970"/>
        <dbReference type="ChEBI" id="CHEBI:59918"/>
        <dbReference type="EC" id="2.3.1.275"/>
    </reaction>
</comment>
<keyword evidence="4 10" id="KW-0812">Transmembrane</keyword>
<evidence type="ECO:0000256" key="3">
    <source>
        <dbReference type="ARBA" id="ARBA00022679"/>
    </source>
</evidence>
<comment type="pathway">
    <text evidence="10">Lipid metabolism; phospholipid metabolism.</text>
</comment>
<dbReference type="GeneID" id="23778925"/>
<evidence type="ECO:0000256" key="2">
    <source>
        <dbReference type="ARBA" id="ARBA00022516"/>
    </source>
</evidence>
<keyword evidence="9 10" id="KW-1208">Phospholipid metabolism</keyword>
<dbReference type="Pfam" id="PF02660">
    <property type="entry name" value="G3P_acyltransf"/>
    <property type="match status" value="1"/>
</dbReference>
<name>A0A084ERN8_MYCCA</name>
<keyword evidence="6 10" id="KW-0443">Lipid metabolism</keyword>
<dbReference type="EC" id="2.3.1.275" evidence="10"/>
<evidence type="ECO:0000256" key="7">
    <source>
        <dbReference type="ARBA" id="ARBA00023136"/>
    </source>
</evidence>
<comment type="subcellular location">
    <subcellularLocation>
        <location evidence="10">Cell membrane</location>
        <topology evidence="10">Multi-pass membrane protein</topology>
    </subcellularLocation>
</comment>
<dbReference type="UniPathway" id="UPA00085"/>
<accession>A0A084ERN8</accession>
<evidence type="ECO:0000313" key="11">
    <source>
        <dbReference type="EMBL" id="KEZ20630.1"/>
    </source>
</evidence>
<keyword evidence="1 10" id="KW-1003">Cell membrane</keyword>
<dbReference type="PANTHER" id="PTHR30309:SF0">
    <property type="entry name" value="GLYCEROL-3-PHOSPHATE ACYLTRANSFERASE-RELATED"/>
    <property type="match status" value="1"/>
</dbReference>
<dbReference type="Proteomes" id="UP000028533">
    <property type="component" value="Unassembled WGS sequence"/>
</dbReference>
<keyword evidence="7 10" id="KW-0472">Membrane</keyword>
<keyword evidence="3 10" id="KW-0808">Transferase</keyword>
<dbReference type="GO" id="GO:0005886">
    <property type="term" value="C:plasma membrane"/>
    <property type="evidence" value="ECO:0007669"/>
    <property type="project" value="UniProtKB-SubCell"/>
</dbReference>
<evidence type="ECO:0000313" key="12">
    <source>
        <dbReference type="Proteomes" id="UP000028533"/>
    </source>
</evidence>
<gene>
    <name evidence="10" type="primary">plsY</name>
    <name evidence="11" type="ORF">MCAPa_2100</name>
</gene>
<dbReference type="SMART" id="SM01207">
    <property type="entry name" value="G3P_acyltransf"/>
    <property type="match status" value="1"/>
</dbReference>
<evidence type="ECO:0000256" key="1">
    <source>
        <dbReference type="ARBA" id="ARBA00022475"/>
    </source>
</evidence>
<dbReference type="GO" id="GO:0008654">
    <property type="term" value="P:phospholipid biosynthetic process"/>
    <property type="evidence" value="ECO:0007669"/>
    <property type="project" value="UniProtKB-UniRule"/>
</dbReference>
<evidence type="ECO:0000256" key="5">
    <source>
        <dbReference type="ARBA" id="ARBA00022989"/>
    </source>
</evidence>
<protein>
    <recommendedName>
        <fullName evidence="10">Glycerol-3-phosphate acyltransferase</fullName>
    </recommendedName>
    <alternativeName>
        <fullName evidence="10">Acyl-PO4 G3P acyltransferase</fullName>
    </alternativeName>
    <alternativeName>
        <fullName evidence="10">Acyl-phosphate--glycerol-3-phosphate acyltransferase</fullName>
    </alternativeName>
    <alternativeName>
        <fullName evidence="10">G3P acyltransferase</fullName>
        <shortName evidence="10">GPAT</shortName>
        <ecNumber evidence="10">2.3.1.275</ecNumber>
    </alternativeName>
    <alternativeName>
        <fullName evidence="10">Lysophosphatidic acid synthase</fullName>
        <shortName evidence="10">LPA synthase</shortName>
    </alternativeName>
</protein>
<organism evidence="11 12">
    <name type="scientific">Mycoplasma capricolum subsp. capricolum 14232</name>
    <dbReference type="NCBI Taxonomy" id="1188238"/>
    <lineage>
        <taxon>Bacteria</taxon>
        <taxon>Bacillati</taxon>
        <taxon>Mycoplasmatota</taxon>
        <taxon>Mollicutes</taxon>
        <taxon>Mycoplasmataceae</taxon>
        <taxon>Mycoplasma</taxon>
    </lineage>
</organism>
<dbReference type="GO" id="GO:0043772">
    <property type="term" value="F:acyl-phosphate glycerol-3-phosphate acyltransferase activity"/>
    <property type="evidence" value="ECO:0007669"/>
    <property type="project" value="UniProtKB-UniRule"/>
</dbReference>
<comment type="function">
    <text evidence="10">Catalyzes the transfer of an acyl group from acyl-phosphate (acyl-PO(4)) to glycerol-3-phosphate (G3P) to form lysophosphatidic acid (LPA). This enzyme utilizes acyl-phosphate as fatty acyl donor, but not acyl-CoA or acyl-ACP.</text>
</comment>
<keyword evidence="8 10" id="KW-0594">Phospholipid biosynthesis</keyword>
<dbReference type="EMBL" id="JFDO01000004">
    <property type="protein sequence ID" value="KEZ20630.1"/>
    <property type="molecule type" value="Genomic_DNA"/>
</dbReference>
<comment type="caution">
    <text evidence="11">The sequence shown here is derived from an EMBL/GenBank/DDBJ whole genome shotgun (WGS) entry which is preliminary data.</text>
</comment>
<dbReference type="NCBIfam" id="TIGR00023">
    <property type="entry name" value="glycerol-3-phosphate 1-O-acyltransferase PlsY"/>
    <property type="match status" value="1"/>
</dbReference>
<dbReference type="AlphaFoldDB" id="A0A084ERN8"/>
<evidence type="ECO:0000256" key="8">
    <source>
        <dbReference type="ARBA" id="ARBA00023209"/>
    </source>
</evidence>
<dbReference type="SMR" id="A0A084ERN8"/>
<dbReference type="PANTHER" id="PTHR30309">
    <property type="entry name" value="INNER MEMBRANE PROTEIN YGIH"/>
    <property type="match status" value="1"/>
</dbReference>
<dbReference type="HAMAP" id="MF_01043">
    <property type="entry name" value="PlsY"/>
    <property type="match status" value="1"/>
</dbReference>
<evidence type="ECO:0000256" key="9">
    <source>
        <dbReference type="ARBA" id="ARBA00023264"/>
    </source>
</evidence>
<keyword evidence="2 10" id="KW-0444">Lipid biosynthesis</keyword>
<reference evidence="11 12" key="1">
    <citation type="submission" date="2014-02" db="EMBL/GenBank/DDBJ databases">
        <title>Genome sequence of Mycoplasma capricolum subsp. capricolum strain 14232.</title>
        <authorList>
            <person name="Sirand-Pugnet P."/>
            <person name="Breton M."/>
            <person name="Dordet-Frisoni E."/>
            <person name="Baranowski E."/>
            <person name="Barre A."/>
            <person name="Couture C."/>
            <person name="Dupuy V."/>
            <person name="Gaurivaud P."/>
            <person name="Jacob D."/>
            <person name="Lemaitre C."/>
            <person name="Manso-Silvan L."/>
            <person name="Nikolski M."/>
            <person name="Nouvel L.-X."/>
            <person name="Poumarat F."/>
            <person name="Tardy F."/>
            <person name="Thebault P."/>
            <person name="Theil S."/>
            <person name="Citti C."/>
            <person name="Thiaucourt F."/>
            <person name="Blanchard A."/>
        </authorList>
    </citation>
    <scope>NUCLEOTIDE SEQUENCE [LARGE SCALE GENOMIC DNA]</scope>
    <source>
        <strain evidence="11 12">14232</strain>
    </source>
</reference>
<comment type="subunit">
    <text evidence="10">Probably interacts with PlsX.</text>
</comment>
<dbReference type="RefSeq" id="WP_011387019.1">
    <property type="nucleotide sequence ID" value="NZ_JFDO01000004.1"/>
</dbReference>
<evidence type="ECO:0000256" key="10">
    <source>
        <dbReference type="HAMAP-Rule" id="MF_01043"/>
    </source>
</evidence>
<dbReference type="NCBIfam" id="NF010976">
    <property type="entry name" value="PRK14399.1"/>
    <property type="match status" value="1"/>
</dbReference>
<evidence type="ECO:0000256" key="6">
    <source>
        <dbReference type="ARBA" id="ARBA00023098"/>
    </source>
</evidence>
<dbReference type="InterPro" id="IPR003811">
    <property type="entry name" value="G3P_acylTferase_PlsY"/>
</dbReference>
<comment type="similarity">
    <text evidence="10">Belongs to the PlsY family.</text>
</comment>
<evidence type="ECO:0000256" key="4">
    <source>
        <dbReference type="ARBA" id="ARBA00022692"/>
    </source>
</evidence>
<keyword evidence="5 10" id="KW-1133">Transmembrane helix</keyword>
<proteinExistence type="inferred from homology"/>
<sequence>MKGFYMYYLGIILASVVGYFLGSISWSIIIVKKVGNIDIRTIGSGNPGATNTVRALGKKWGLVVAFLDALKVIFTSIIAILLSLIPSSLFSQTSYFIPCIFALIGHCFPIYYKFKGGKAVSCFLGLLFVVNILYLIIFLIVWFISVAISRKVSVASIFSAFFVLIIMWIPYLNGVSYFIWQWNGLEQFSVAWKNYILFSLLNSFHYWFSNIWASGMLEGNIIVLIGGLILGLRHSQNIKRIKNKTEPDTFPRKKQAIKN</sequence>